<dbReference type="EMBL" id="CP001100">
    <property type="protein sequence ID" value="ACF12838.1"/>
    <property type="molecule type" value="Genomic_DNA"/>
</dbReference>
<sequence length="89" mass="10295">MDRPTILSNIKQILERQGKAVEQLQEDSQLRDISFRSLDFSELCLRVEEEIGRELNFDAVVLRGIHTVKDVCNFIEKSISLTNRESTTQ</sequence>
<dbReference type="KEGG" id="cts:Ctha_0367"/>
<evidence type="ECO:0000313" key="3">
    <source>
        <dbReference type="Proteomes" id="UP000001208"/>
    </source>
</evidence>
<dbReference type="RefSeq" id="WP_012498922.1">
    <property type="nucleotide sequence ID" value="NC_011026.1"/>
</dbReference>
<evidence type="ECO:0000259" key="1">
    <source>
        <dbReference type="PROSITE" id="PS50075"/>
    </source>
</evidence>
<proteinExistence type="predicted"/>
<dbReference type="PROSITE" id="PS50075">
    <property type="entry name" value="CARRIER"/>
    <property type="match status" value="1"/>
</dbReference>
<dbReference type="eggNOG" id="COG0236">
    <property type="taxonomic scope" value="Bacteria"/>
</dbReference>
<reference evidence="2 3" key="1">
    <citation type="submission" date="2008-06" db="EMBL/GenBank/DDBJ databases">
        <title>Complete sequence of Chloroherpeton thalassium ATCC 35110.</title>
        <authorList>
            <consortium name="US DOE Joint Genome Institute"/>
            <person name="Lucas S."/>
            <person name="Copeland A."/>
            <person name="Lapidus A."/>
            <person name="Glavina del Rio T."/>
            <person name="Dalin E."/>
            <person name="Tice H."/>
            <person name="Bruce D."/>
            <person name="Goodwin L."/>
            <person name="Pitluck S."/>
            <person name="Schmutz J."/>
            <person name="Larimer F."/>
            <person name="Land M."/>
            <person name="Hauser L."/>
            <person name="Kyrpides N."/>
            <person name="Mikhailova N."/>
            <person name="Liu Z."/>
            <person name="Li T."/>
            <person name="Zhao F."/>
            <person name="Overmann J."/>
            <person name="Bryant D.A."/>
            <person name="Richardson P."/>
        </authorList>
    </citation>
    <scope>NUCLEOTIDE SEQUENCE [LARGE SCALE GENOMIC DNA]</scope>
    <source>
        <strain evidence="3">ATCC 35110 / GB-78</strain>
    </source>
</reference>
<dbReference type="AlphaFoldDB" id="B3QU40"/>
<dbReference type="HOGENOM" id="CLU_2539155_0_0_10"/>
<gene>
    <name evidence="2" type="ordered locus">Ctha_0367</name>
</gene>
<accession>B3QU40</accession>
<dbReference type="InterPro" id="IPR036736">
    <property type="entry name" value="ACP-like_sf"/>
</dbReference>
<evidence type="ECO:0000313" key="2">
    <source>
        <dbReference type="EMBL" id="ACF12838.1"/>
    </source>
</evidence>
<organism evidence="2 3">
    <name type="scientific">Chloroherpeton thalassium (strain ATCC 35110 / GB-78)</name>
    <dbReference type="NCBI Taxonomy" id="517418"/>
    <lineage>
        <taxon>Bacteria</taxon>
        <taxon>Pseudomonadati</taxon>
        <taxon>Chlorobiota</taxon>
        <taxon>Chlorobiia</taxon>
        <taxon>Chlorobiales</taxon>
        <taxon>Chloroherpetonaceae</taxon>
        <taxon>Chloroherpeton</taxon>
    </lineage>
</organism>
<dbReference type="Proteomes" id="UP000001208">
    <property type="component" value="Chromosome"/>
</dbReference>
<dbReference type="SUPFAM" id="SSF47336">
    <property type="entry name" value="ACP-like"/>
    <property type="match status" value="1"/>
</dbReference>
<keyword evidence="3" id="KW-1185">Reference proteome</keyword>
<dbReference type="Gene3D" id="1.10.1200.10">
    <property type="entry name" value="ACP-like"/>
    <property type="match status" value="1"/>
</dbReference>
<name>B3QU40_CHLT3</name>
<dbReference type="STRING" id="517418.Ctha_0367"/>
<protein>
    <submittedName>
        <fullName evidence="2">Acyl carrier protein</fullName>
    </submittedName>
</protein>
<feature type="domain" description="Carrier" evidence="1">
    <location>
        <begin position="1"/>
        <end position="79"/>
    </location>
</feature>
<dbReference type="InterPro" id="IPR009081">
    <property type="entry name" value="PP-bd_ACP"/>
</dbReference>